<comment type="similarity">
    <text evidence="2">Belongs to the G-protein coupled receptor 2 family. Mth subfamily.</text>
</comment>
<keyword evidence="3" id="KW-1003">Cell membrane</keyword>
<dbReference type="InterPro" id="IPR017981">
    <property type="entry name" value="GPCR_2-like_7TM"/>
</dbReference>
<dbReference type="SUPFAM" id="SSF81321">
    <property type="entry name" value="Family A G protein-coupled receptor-like"/>
    <property type="match status" value="1"/>
</dbReference>
<evidence type="ECO:0000256" key="2">
    <source>
        <dbReference type="ARBA" id="ARBA00008979"/>
    </source>
</evidence>
<dbReference type="Gene3D" id="2.30.160.11">
    <property type="match status" value="1"/>
</dbReference>
<feature type="signal peptide" evidence="14">
    <location>
        <begin position="1"/>
        <end position="21"/>
    </location>
</feature>
<dbReference type="Pfam" id="PF06652">
    <property type="entry name" value="Methuselah_N"/>
    <property type="match status" value="1"/>
</dbReference>
<keyword evidence="8 13" id="KW-0472">Membrane</keyword>
<reference evidence="17" key="1">
    <citation type="submission" date="2025-08" db="UniProtKB">
        <authorList>
            <consortium name="RefSeq"/>
        </authorList>
    </citation>
    <scope>IDENTIFICATION</scope>
    <source>
        <strain evidence="17">14028-0561.14</strain>
        <tissue evidence="17">Whole fly</tissue>
    </source>
</reference>
<evidence type="ECO:0000256" key="3">
    <source>
        <dbReference type="ARBA" id="ARBA00022475"/>
    </source>
</evidence>
<sequence length="514" mass="59292">MSQSLCLFTICCSILLVGIKADIADCDYFDTVDLKRGFKFENGSYRYEDLIVPAHLTGEYDYKVTYDGDREPVPKHIRGCVCKLRPCIRLCCHSKKIMESDGTGCSADYINETLSYDYTLNVTLKDGTVLKRHILKDIILQEELPLPCQEHYSLNQELSDDDKWTLFDNGTLFRHYDQAFLSKQDYCLQPQMSGNGTAYSLAPYNCIIQPSLTMGYVKLVSVVFLAITIALYLWLPRFHSLHGMCSVLYFVCLMATFLLNVISMFRLAEEKRVFCLINGYAGYFMAMATFLWLSAISFDVWRHFGLHSAQIFQSSNRSMFLVYNLIAWSLAGFLTLVIFLVDQYLDEVTGYTLLPGVGMYSCWINTDSWSGMLYFYLPIAILISFNIIMYILTSRHIYEENKSRTKVLSKFEEKQQSRNRDNFGLYLYLFIIMGGSWLLEILAFICELEDVWKPFVTVNEIINSSQGIIIFLVTICNKELLRDIRDRILGKRTTGIELETCNMTQDYPLMQQGN</sequence>
<keyword evidence="11" id="KW-0325">Glycoprotein</keyword>
<keyword evidence="16" id="KW-1185">Reference proteome</keyword>
<evidence type="ECO:0000313" key="17">
    <source>
        <dbReference type="RefSeq" id="XP_070142968.1"/>
    </source>
</evidence>
<feature type="chain" id="PRO_5046215233" evidence="14">
    <location>
        <begin position="22"/>
        <end position="514"/>
    </location>
</feature>
<dbReference type="InterPro" id="IPR023311">
    <property type="entry name" value="Methusela_ecto_dom_2"/>
</dbReference>
<dbReference type="Gene3D" id="2.170.180.11">
    <property type="entry name" value="Methuselah ectodomain, domain 2"/>
    <property type="match status" value="1"/>
</dbReference>
<feature type="transmembrane region" description="Helical" evidence="13">
    <location>
        <begin position="321"/>
        <end position="341"/>
    </location>
</feature>
<feature type="transmembrane region" description="Helical" evidence="13">
    <location>
        <begin position="373"/>
        <end position="392"/>
    </location>
</feature>
<keyword evidence="9" id="KW-1015">Disulfide bond</keyword>
<evidence type="ECO:0000313" key="16">
    <source>
        <dbReference type="Proteomes" id="UP001652661"/>
    </source>
</evidence>
<proteinExistence type="inferred from homology"/>
<evidence type="ECO:0000256" key="13">
    <source>
        <dbReference type="SAM" id="Phobius"/>
    </source>
</evidence>
<evidence type="ECO:0000256" key="5">
    <source>
        <dbReference type="ARBA" id="ARBA00022729"/>
    </source>
</evidence>
<dbReference type="GeneID" id="108077583"/>
<evidence type="ECO:0000256" key="8">
    <source>
        <dbReference type="ARBA" id="ARBA00023136"/>
    </source>
</evidence>
<dbReference type="CDD" id="cd00251">
    <property type="entry name" value="Mth_Ecto"/>
    <property type="match status" value="1"/>
</dbReference>
<keyword evidence="4 13" id="KW-0812">Transmembrane</keyword>
<evidence type="ECO:0000256" key="14">
    <source>
        <dbReference type="SAM" id="SignalP"/>
    </source>
</evidence>
<evidence type="ECO:0000256" key="11">
    <source>
        <dbReference type="ARBA" id="ARBA00023180"/>
    </source>
</evidence>
<dbReference type="SUPFAM" id="SSF63877">
    <property type="entry name" value="Methuselah ectodomain"/>
    <property type="match status" value="1"/>
</dbReference>
<dbReference type="PROSITE" id="PS50261">
    <property type="entry name" value="G_PROTEIN_RECEP_F2_4"/>
    <property type="match status" value="1"/>
</dbReference>
<feature type="transmembrane region" description="Helical" evidence="13">
    <location>
        <begin position="280"/>
        <end position="301"/>
    </location>
</feature>
<feature type="transmembrane region" description="Helical" evidence="13">
    <location>
        <begin position="465"/>
        <end position="481"/>
    </location>
</feature>
<keyword evidence="5 14" id="KW-0732">Signal</keyword>
<organism evidence="16 17">
    <name type="scientific">Drosophila kikkawai</name>
    <name type="common">Fruit fly</name>
    <dbReference type="NCBI Taxonomy" id="30033"/>
    <lineage>
        <taxon>Eukaryota</taxon>
        <taxon>Metazoa</taxon>
        <taxon>Ecdysozoa</taxon>
        <taxon>Arthropoda</taxon>
        <taxon>Hexapoda</taxon>
        <taxon>Insecta</taxon>
        <taxon>Pterygota</taxon>
        <taxon>Neoptera</taxon>
        <taxon>Endopterygota</taxon>
        <taxon>Diptera</taxon>
        <taxon>Brachycera</taxon>
        <taxon>Muscomorpha</taxon>
        <taxon>Ephydroidea</taxon>
        <taxon>Drosophilidae</taxon>
        <taxon>Drosophila</taxon>
        <taxon>Sophophora</taxon>
    </lineage>
</organism>
<evidence type="ECO:0000256" key="1">
    <source>
        <dbReference type="ARBA" id="ARBA00004651"/>
    </source>
</evidence>
<name>A0ABM4GJS7_DROKI</name>
<dbReference type="InterPro" id="IPR036272">
    <property type="entry name" value="Methuselah_N_sf"/>
</dbReference>
<gene>
    <name evidence="17" type="primary">LOC108077583</name>
</gene>
<protein>
    <submittedName>
        <fullName evidence="17">Probable G-protein coupled receptor Mth-like 11</fullName>
    </submittedName>
</protein>
<feature type="transmembrane region" description="Helical" evidence="13">
    <location>
        <begin position="215"/>
        <end position="235"/>
    </location>
</feature>
<evidence type="ECO:0000259" key="15">
    <source>
        <dbReference type="PROSITE" id="PS50261"/>
    </source>
</evidence>
<evidence type="ECO:0000256" key="12">
    <source>
        <dbReference type="ARBA" id="ARBA00023224"/>
    </source>
</evidence>
<dbReference type="InterPro" id="IPR044860">
    <property type="entry name" value="Methusela_ecto_dom_1"/>
</dbReference>
<dbReference type="InterPro" id="IPR051384">
    <property type="entry name" value="Mth_GPCR"/>
</dbReference>
<feature type="transmembrane region" description="Helical" evidence="13">
    <location>
        <begin position="423"/>
        <end position="445"/>
    </location>
</feature>
<feature type="domain" description="G-protein coupled receptors family 2 profile 2" evidence="15">
    <location>
        <begin position="210"/>
        <end position="478"/>
    </location>
</feature>
<evidence type="ECO:0000256" key="7">
    <source>
        <dbReference type="ARBA" id="ARBA00023040"/>
    </source>
</evidence>
<dbReference type="Gene3D" id="1.20.1070.10">
    <property type="entry name" value="Rhodopsin 7-helix transmembrane proteins"/>
    <property type="match status" value="1"/>
</dbReference>
<dbReference type="PANTHER" id="PTHR47154">
    <property type="entry name" value="G-PROTEIN COUPLED RECEPTOR MTH-RELATED"/>
    <property type="match status" value="1"/>
</dbReference>
<dbReference type="Proteomes" id="UP001652661">
    <property type="component" value="Chromosome 3R"/>
</dbReference>
<dbReference type="CDD" id="cd15039">
    <property type="entry name" value="7tmB3_Methuselah-like"/>
    <property type="match status" value="1"/>
</dbReference>
<accession>A0ABM4GJS7</accession>
<dbReference type="InterPro" id="IPR010596">
    <property type="entry name" value="Methuselah_N_dom"/>
</dbReference>
<keyword evidence="7" id="KW-0297">G-protein coupled receptor</keyword>
<evidence type="ECO:0000256" key="4">
    <source>
        <dbReference type="ARBA" id="ARBA00022692"/>
    </source>
</evidence>
<evidence type="ECO:0000256" key="10">
    <source>
        <dbReference type="ARBA" id="ARBA00023170"/>
    </source>
</evidence>
<keyword evidence="6 13" id="KW-1133">Transmembrane helix</keyword>
<comment type="subcellular location">
    <subcellularLocation>
        <location evidence="1">Cell membrane</location>
        <topology evidence="1">Multi-pass membrane protein</topology>
    </subcellularLocation>
</comment>
<feature type="transmembrane region" description="Helical" evidence="13">
    <location>
        <begin position="247"/>
        <end position="268"/>
    </location>
</feature>
<evidence type="ECO:0000256" key="6">
    <source>
        <dbReference type="ARBA" id="ARBA00022989"/>
    </source>
</evidence>
<dbReference type="RefSeq" id="XP_070142968.1">
    <property type="nucleotide sequence ID" value="XM_070286867.1"/>
</dbReference>
<keyword evidence="12" id="KW-0807">Transducer</keyword>
<evidence type="ECO:0000256" key="9">
    <source>
        <dbReference type="ARBA" id="ARBA00023157"/>
    </source>
</evidence>
<dbReference type="PANTHER" id="PTHR47154:SF2">
    <property type="entry name" value="G-PROTEIN COUPLED RECEPTOR MTH-RELATED"/>
    <property type="match status" value="1"/>
</dbReference>
<keyword evidence="10" id="KW-0675">Receptor</keyword>